<feature type="compositionally biased region" description="Basic and acidic residues" evidence="2">
    <location>
        <begin position="1067"/>
        <end position="1078"/>
    </location>
</feature>
<organism evidence="3 4">
    <name type="scientific">Pristionchus fissidentatus</name>
    <dbReference type="NCBI Taxonomy" id="1538716"/>
    <lineage>
        <taxon>Eukaryota</taxon>
        <taxon>Metazoa</taxon>
        <taxon>Ecdysozoa</taxon>
        <taxon>Nematoda</taxon>
        <taxon>Chromadorea</taxon>
        <taxon>Rhabditida</taxon>
        <taxon>Rhabditina</taxon>
        <taxon>Diplogasteromorpha</taxon>
        <taxon>Diplogasteroidea</taxon>
        <taxon>Neodiplogasteridae</taxon>
        <taxon>Pristionchus</taxon>
    </lineage>
</organism>
<name>A0AAV5UUS4_9BILA</name>
<feature type="compositionally biased region" description="Basic and acidic residues" evidence="2">
    <location>
        <begin position="26"/>
        <end position="38"/>
    </location>
</feature>
<reference evidence="3" key="1">
    <citation type="submission" date="2023-10" db="EMBL/GenBank/DDBJ databases">
        <title>Genome assembly of Pristionchus species.</title>
        <authorList>
            <person name="Yoshida K."/>
            <person name="Sommer R.J."/>
        </authorList>
    </citation>
    <scope>NUCLEOTIDE SEQUENCE</scope>
    <source>
        <strain evidence="3">RS5133</strain>
    </source>
</reference>
<evidence type="ECO:0008006" key="5">
    <source>
        <dbReference type="Google" id="ProtNLM"/>
    </source>
</evidence>
<feature type="region of interest" description="Disordered" evidence="2">
    <location>
        <begin position="1619"/>
        <end position="1658"/>
    </location>
</feature>
<feature type="compositionally biased region" description="Polar residues" evidence="2">
    <location>
        <begin position="818"/>
        <end position="831"/>
    </location>
</feature>
<keyword evidence="1" id="KW-0853">WD repeat</keyword>
<sequence>MGPPRLPRMPTGNPTTTRSGGVTKRRSNEKDKKIDNRLPRLPNSDPLSRMTTTGGESGGTRMSLSAIARRKSTMVGSTPTGRPSTLSTTRLPPLSLSPTKRIAQSDNNAKLERVLGCTNLSQTALAVDQKTGAFAYLAGASVVINRGRRNKEVHLTGPSKNTFSCLAFSPCGQYIATGEFGHSPCVRLFELVDKTTDKFVGAQQREMTGHTFGIVAVKFCPSGSSHLVSVGEHHDQMICVWNWKTGEQIATSKVTAHVHAVAISPDGSTAVTVGLRHVKYWSIGDIKGRGIMGRSAILTTHRNGLFVDVAFMGNNRVLAVTEGGAIVELVDKKIIRTCQLENTKIYAIAVMEHLLLVGCNNGSVESLDFSSGDPVRRSSLCLPHYLTQDVATATTVDDLQNKPSGAKFADVHAICCVPSTSRVTVAYADHSIYSWQEGEGGECRKISSTLAHVGTIHALEMYPSDGPFLPPGSFLTGGADGTLRLWNLYHGGAESTGGTPMKNLLSNDLKKMVILDHNAGLVASKSSTMVPTNDRFEGGVKSLRVSRDGRHCAVGMRNGILMVLDLSSPSMDIIYCEEAQEGDVMCVEYSTPSNDTPFLLACGGRDRLVHLFRPDAHYQHVVTLEDHTSAVVAIKFVNSADGFMMYTCAADKMIIIWKLTNTDPSSLTFDRINTISCPHSISDLHISIDCLSLLAACADRQLRRYSLGGKQMTTVKATTDAAGNGSSSCTRMAIDHSGTFVASICSDRFVYIVEVKSGNPVAVLRGFGDLATSIAFSADQRRLIVASSNGCLYVFRLSERIINRISAARRLFIDSTRTPSPDSVLGSGSETVSEDQPKDSEVDSSHFGSVNSLAIDDDAESGVGSNSSVVVSGRGGGDTINISISESSVVGDTHESTFLIEGTEEREEEEETALSPPPRYQSSKSMSNIRSTAVSAAFMEGGQRAASPRRTRRKWGENGGEMRREEERDDDLSTPFSSSLDGGMKLAPSTLPSNFQPQSRLGAVIRQMDSSSSSSLRPLPSSSPYSTTSYATFTPTSSTTSSSFLPPTSTPSLPLSAPPLPTSSTSRLRENLLARKQAEQYANGNGVSSLQSPPPALSPPSLSAVNGFNRESPERVSLSKRFQLKSAIKEPPRTAWSPSPSSSSSSGSRRTTSSIGVSPTGASAAAITRRQSDLFGGKVNGGFHSPLVNQMEGNPSEVKGMRRSRTMGGGRDGGRSPSRGRRDEDDSFSALRQHIRSRSQSPNQLMMNGMLATSTPNGMNAGYTRKDSESSYPLASRRTPSRSNLRGGEEMRKSSQALDKIAQTRKLRQSTENLTDLDGSSPISRARSIGNLRGGGGLLEIGGGFDIDDARPRLSSPLSRISRNLARSMGQLNGENAVEASPPRVPPSSGLLGAMSQLKKASNPDLADEKQYEEREEFTSPILKPRRGAVQKKVDRYHPRNRGGLGGSRMESGSGESDSNASDASPLHSTYTRKESAGNRSLDGLRLGRRLGDSPRLTTSPSSTTTTTTMRRVPNYLSQKMQQPQELEGPDLGSDESPRSSIMNGNINDWVGQFEGKPNEIRKLAHHIVQCTEEMTMMGNKMMHAKRLIRECDGMDEDDRATLLDAVNNAADALSAQLRGEKSGMEREKERHTIHPLNGQTRLSSASSQSSSFSSSHQLDTNSFVRQYGPDLVALLRNNMAKQN</sequence>
<feature type="region of interest" description="Disordered" evidence="2">
    <location>
        <begin position="1"/>
        <end position="105"/>
    </location>
</feature>
<feature type="compositionally biased region" description="Polar residues" evidence="2">
    <location>
        <begin position="920"/>
        <end position="934"/>
    </location>
</feature>
<dbReference type="SMART" id="SM00320">
    <property type="entry name" value="WD40"/>
    <property type="match status" value="12"/>
</dbReference>
<proteinExistence type="predicted"/>
<feature type="compositionally biased region" description="Polar residues" evidence="2">
    <location>
        <begin position="1238"/>
        <end position="1258"/>
    </location>
</feature>
<evidence type="ECO:0000256" key="2">
    <source>
        <dbReference type="SAM" id="MobiDB-lite"/>
    </source>
</evidence>
<dbReference type="InterPro" id="IPR052779">
    <property type="entry name" value="WDR62"/>
</dbReference>
<keyword evidence="4" id="KW-1185">Reference proteome</keyword>
<dbReference type="Proteomes" id="UP001432322">
    <property type="component" value="Unassembled WGS sequence"/>
</dbReference>
<feature type="compositionally biased region" description="Low complexity" evidence="2">
    <location>
        <begin position="1494"/>
        <end position="1509"/>
    </location>
</feature>
<comment type="caution">
    <text evidence="3">The sequence shown here is derived from an EMBL/GenBank/DDBJ whole genome shotgun (WGS) entry which is preliminary data.</text>
</comment>
<feature type="compositionally biased region" description="Low complexity" evidence="2">
    <location>
        <begin position="1010"/>
        <end position="1055"/>
    </location>
</feature>
<dbReference type="InterPro" id="IPR001680">
    <property type="entry name" value="WD40_rpt"/>
</dbReference>
<feature type="repeat" description="WD" evidence="1">
    <location>
        <begin position="624"/>
        <end position="667"/>
    </location>
</feature>
<feature type="compositionally biased region" description="Polar residues" evidence="2">
    <location>
        <begin position="45"/>
        <end position="54"/>
    </location>
</feature>
<feature type="compositionally biased region" description="Acidic residues" evidence="2">
    <location>
        <begin position="902"/>
        <end position="912"/>
    </location>
</feature>
<dbReference type="SUPFAM" id="SSF50978">
    <property type="entry name" value="WD40 repeat-like"/>
    <property type="match status" value="2"/>
</dbReference>
<dbReference type="PANTHER" id="PTHR45589">
    <property type="entry name" value="WD REPEAT DOMAIN 62, ISOFORM G"/>
    <property type="match status" value="1"/>
</dbReference>
<dbReference type="PROSITE" id="PS50082">
    <property type="entry name" value="WD_REPEATS_2"/>
    <property type="match status" value="2"/>
</dbReference>
<dbReference type="GO" id="GO:0072686">
    <property type="term" value="C:mitotic spindle"/>
    <property type="evidence" value="ECO:0007669"/>
    <property type="project" value="TreeGrafter"/>
</dbReference>
<evidence type="ECO:0000313" key="4">
    <source>
        <dbReference type="Proteomes" id="UP001432322"/>
    </source>
</evidence>
<dbReference type="GO" id="GO:0007099">
    <property type="term" value="P:centriole replication"/>
    <property type="evidence" value="ECO:0007669"/>
    <property type="project" value="TreeGrafter"/>
</dbReference>
<feature type="region of interest" description="Disordered" evidence="2">
    <location>
        <begin position="901"/>
        <end position="1165"/>
    </location>
</feature>
<feature type="compositionally biased region" description="Low complexity" evidence="2">
    <location>
        <begin position="1448"/>
        <end position="1459"/>
    </location>
</feature>
<dbReference type="InterPro" id="IPR015943">
    <property type="entry name" value="WD40/YVTN_repeat-like_dom_sf"/>
</dbReference>
<dbReference type="Pfam" id="PF00400">
    <property type="entry name" value="WD40"/>
    <property type="match status" value="4"/>
</dbReference>
<feature type="compositionally biased region" description="Polar residues" evidence="2">
    <location>
        <begin position="1460"/>
        <end position="1470"/>
    </location>
</feature>
<feature type="region of interest" description="Disordered" evidence="2">
    <location>
        <begin position="1398"/>
        <end position="1512"/>
    </location>
</feature>
<feature type="compositionally biased region" description="Low complexity" evidence="2">
    <location>
        <begin position="1644"/>
        <end position="1656"/>
    </location>
</feature>
<dbReference type="InterPro" id="IPR036322">
    <property type="entry name" value="WD40_repeat_dom_sf"/>
</dbReference>
<feature type="compositionally biased region" description="Basic and acidic residues" evidence="2">
    <location>
        <begin position="835"/>
        <end position="844"/>
    </location>
</feature>
<protein>
    <recommendedName>
        <fullName evidence="5">WD40 domain-containing protein</fullName>
    </recommendedName>
</protein>
<dbReference type="Gene3D" id="2.130.10.10">
    <property type="entry name" value="YVTN repeat-like/Quinoprotein amine dehydrogenase"/>
    <property type="match status" value="3"/>
</dbReference>
<feature type="region of interest" description="Disordered" evidence="2">
    <location>
        <begin position="818"/>
        <end position="846"/>
    </location>
</feature>
<dbReference type="PANTHER" id="PTHR45589:SF1">
    <property type="entry name" value="WD REPEAT DOMAIN 62, ISOFORM G"/>
    <property type="match status" value="1"/>
</dbReference>
<dbReference type="EMBL" id="BTSY01000001">
    <property type="protein sequence ID" value="GMT11041.1"/>
    <property type="molecule type" value="Genomic_DNA"/>
</dbReference>
<accession>A0AAV5UUS4</accession>
<gene>
    <name evidence="3" type="ORF">PFISCL1PPCAC_2338</name>
</gene>
<feature type="compositionally biased region" description="Low complexity" evidence="2">
    <location>
        <begin position="1137"/>
        <end position="1154"/>
    </location>
</feature>
<feature type="compositionally biased region" description="Basic and acidic residues" evidence="2">
    <location>
        <begin position="954"/>
        <end position="966"/>
    </location>
</feature>
<feature type="compositionally biased region" description="Polar residues" evidence="2">
    <location>
        <begin position="990"/>
        <end position="999"/>
    </location>
</feature>
<feature type="compositionally biased region" description="Basic and acidic residues" evidence="2">
    <location>
        <begin position="1619"/>
        <end position="1633"/>
    </location>
</feature>
<feature type="repeat" description="WD" evidence="1">
    <location>
        <begin position="474"/>
        <end position="496"/>
    </location>
</feature>
<evidence type="ECO:0000256" key="1">
    <source>
        <dbReference type="PROSITE-ProRule" id="PRU00221"/>
    </source>
</evidence>
<feature type="compositionally biased region" description="Low complexity" evidence="2">
    <location>
        <begin position="82"/>
        <end position="99"/>
    </location>
</feature>
<feature type="region of interest" description="Disordered" evidence="2">
    <location>
        <begin position="1177"/>
        <end position="1299"/>
    </location>
</feature>
<evidence type="ECO:0000313" key="3">
    <source>
        <dbReference type="EMBL" id="GMT11041.1"/>
    </source>
</evidence>